<keyword evidence="2" id="KW-1185">Reference proteome</keyword>
<evidence type="ECO:0000313" key="2">
    <source>
        <dbReference type="Proteomes" id="UP000831701"/>
    </source>
</evidence>
<evidence type="ECO:0000313" key="1">
    <source>
        <dbReference type="EMBL" id="KAI3372334.1"/>
    </source>
</evidence>
<proteinExistence type="predicted"/>
<dbReference type="EMBL" id="CM041535">
    <property type="protein sequence ID" value="KAI3372334.1"/>
    <property type="molecule type" value="Genomic_DNA"/>
</dbReference>
<comment type="caution">
    <text evidence="1">The sequence shown here is derived from an EMBL/GenBank/DDBJ whole genome shotgun (WGS) entry which is preliminary data.</text>
</comment>
<dbReference type="Proteomes" id="UP000831701">
    <property type="component" value="Chromosome 5"/>
</dbReference>
<name>A0ACB8WWZ5_9TELE</name>
<sequence length="195" mass="22277">MCGLTHSSEVFIFLSELNEEISDLKVLLEKTSNGASFSPSTSDGPHVPSVDLEKLVPIRGMCRDGWVSFQGSCYLLSTTTVTWSTAEKQCQTHGGHLVVLNSAEELDYISRVTEVSELYWIGLVERQHEGHWCWVDGTDFNSTPTFWDEGQPDNWDYRENGEDCGQIHGYEKRRRKMWNDADCNLLNRYICETRA</sequence>
<accession>A0ACB8WWZ5</accession>
<organism evidence="1 2">
    <name type="scientific">Scortum barcoo</name>
    <name type="common">barcoo grunter</name>
    <dbReference type="NCBI Taxonomy" id="214431"/>
    <lineage>
        <taxon>Eukaryota</taxon>
        <taxon>Metazoa</taxon>
        <taxon>Chordata</taxon>
        <taxon>Craniata</taxon>
        <taxon>Vertebrata</taxon>
        <taxon>Euteleostomi</taxon>
        <taxon>Actinopterygii</taxon>
        <taxon>Neopterygii</taxon>
        <taxon>Teleostei</taxon>
        <taxon>Neoteleostei</taxon>
        <taxon>Acanthomorphata</taxon>
        <taxon>Eupercaria</taxon>
        <taxon>Centrarchiformes</taxon>
        <taxon>Terapontoidei</taxon>
        <taxon>Terapontidae</taxon>
        <taxon>Scortum</taxon>
    </lineage>
</organism>
<protein>
    <submittedName>
        <fullName evidence="1">Uncharacterized protein</fullName>
    </submittedName>
</protein>
<reference evidence="1" key="1">
    <citation type="submission" date="2022-04" db="EMBL/GenBank/DDBJ databases">
        <title>Jade perch genome.</title>
        <authorList>
            <person name="Chao B."/>
        </authorList>
    </citation>
    <scope>NUCLEOTIDE SEQUENCE</scope>
    <source>
        <strain evidence="1">CB-2022</strain>
    </source>
</reference>
<gene>
    <name evidence="1" type="ORF">L3Q82_022826</name>
</gene>